<evidence type="ECO:0000256" key="1">
    <source>
        <dbReference type="SAM" id="Phobius"/>
    </source>
</evidence>
<evidence type="ECO:0000313" key="2">
    <source>
        <dbReference type="EMBL" id="CAH1207709.1"/>
    </source>
</evidence>
<dbReference type="EMBL" id="CAKMMG010000003">
    <property type="protein sequence ID" value="CAH1207709.1"/>
    <property type="molecule type" value="Genomic_DNA"/>
</dbReference>
<evidence type="ECO:0000313" key="3">
    <source>
        <dbReference type="Proteomes" id="UP000838324"/>
    </source>
</evidence>
<feature type="transmembrane region" description="Helical" evidence="1">
    <location>
        <begin position="20"/>
        <end position="36"/>
    </location>
</feature>
<keyword evidence="1" id="KW-0472">Membrane</keyword>
<comment type="caution">
    <text evidence="2">The sequence shown here is derived from an EMBL/GenBank/DDBJ whole genome shotgun (WGS) entry which is preliminary data.</text>
</comment>
<evidence type="ECO:0008006" key="4">
    <source>
        <dbReference type="Google" id="ProtNLM"/>
    </source>
</evidence>
<protein>
    <recommendedName>
        <fullName evidence="4">Flagellar biosynthesis protein FlgA</fullName>
    </recommendedName>
</protein>
<proteinExistence type="predicted"/>
<sequence>MDLSSLKNAAPNRQLFKRGAALLFSIIIIVASYLVITRASRDANDVVEVLRVKPSEGIPAFVALDDKLIEKYNIIKKEYTEDMVLAEDLDEVEGKLTANFLRKNTVLFKDQLIDEKPQKNEWLYQVEESNEVLTLPYNFLEVGGDILMPGDRVRIRVTYEVEQAGGNGGNPNAVYSQSPNKVKKTEILFDSIVVKDMLNANSHSIYEVYKEVQKLDENKKQEVMKSKDFLKNIQPRALLLEGTTEQINNFARFKGLDGNSFLITILSRKDSNVIADQLPTLEKEVESWIGNGE</sequence>
<accession>A0ABM9CC94</accession>
<dbReference type="RefSeq" id="WP_236334351.1">
    <property type="nucleotide sequence ID" value="NZ_CAKMMG010000003.1"/>
</dbReference>
<gene>
    <name evidence="2" type="ORF">PAECIP111892_02971</name>
</gene>
<keyword evidence="1" id="KW-1133">Transmembrane helix</keyword>
<reference evidence="2" key="1">
    <citation type="submission" date="2022-01" db="EMBL/GenBank/DDBJ databases">
        <authorList>
            <person name="Criscuolo A."/>
        </authorList>
    </citation>
    <scope>NUCLEOTIDE SEQUENCE</scope>
    <source>
        <strain evidence="2">CIP111892</strain>
    </source>
</reference>
<dbReference type="Proteomes" id="UP000838324">
    <property type="component" value="Unassembled WGS sequence"/>
</dbReference>
<keyword evidence="1" id="KW-0812">Transmembrane</keyword>
<keyword evidence="3" id="KW-1185">Reference proteome</keyword>
<name>A0ABM9CC94_9BACL</name>
<organism evidence="2 3">
    <name type="scientific">Paenibacillus auburnensis</name>
    <dbReference type="NCBI Taxonomy" id="2905649"/>
    <lineage>
        <taxon>Bacteria</taxon>
        <taxon>Bacillati</taxon>
        <taxon>Bacillota</taxon>
        <taxon>Bacilli</taxon>
        <taxon>Bacillales</taxon>
        <taxon>Paenibacillaceae</taxon>
        <taxon>Paenibacillus</taxon>
    </lineage>
</organism>